<accession>A0ABQ2CDG1</accession>
<gene>
    <name evidence="10" type="primary">cebG</name>
    <name evidence="10" type="ORF">GCM10007175_14560</name>
</gene>
<dbReference type="RefSeq" id="WP_229675272.1">
    <property type="nucleotide sequence ID" value="NZ_BMKV01000002.1"/>
</dbReference>
<dbReference type="InterPro" id="IPR000515">
    <property type="entry name" value="MetI-like"/>
</dbReference>
<dbReference type="CDD" id="cd06261">
    <property type="entry name" value="TM_PBP2"/>
    <property type="match status" value="1"/>
</dbReference>
<feature type="transmembrane region" description="Helical" evidence="7">
    <location>
        <begin position="140"/>
        <end position="160"/>
    </location>
</feature>
<evidence type="ECO:0000256" key="3">
    <source>
        <dbReference type="ARBA" id="ARBA00022475"/>
    </source>
</evidence>
<dbReference type="SUPFAM" id="SSF161098">
    <property type="entry name" value="MetI-like"/>
    <property type="match status" value="1"/>
</dbReference>
<evidence type="ECO:0000313" key="10">
    <source>
        <dbReference type="EMBL" id="GGI78457.1"/>
    </source>
</evidence>
<feature type="transmembrane region" description="Helical" evidence="7">
    <location>
        <begin position="267"/>
        <end position="291"/>
    </location>
</feature>
<evidence type="ECO:0000256" key="7">
    <source>
        <dbReference type="RuleBase" id="RU363032"/>
    </source>
</evidence>
<evidence type="ECO:0000256" key="2">
    <source>
        <dbReference type="ARBA" id="ARBA00022448"/>
    </source>
</evidence>
<feature type="transmembrane region" description="Helical" evidence="7">
    <location>
        <begin position="41"/>
        <end position="59"/>
    </location>
</feature>
<dbReference type="PANTHER" id="PTHR43744">
    <property type="entry name" value="ABC TRANSPORTER PERMEASE PROTEIN MG189-RELATED-RELATED"/>
    <property type="match status" value="1"/>
</dbReference>
<evidence type="ECO:0000256" key="5">
    <source>
        <dbReference type="ARBA" id="ARBA00022989"/>
    </source>
</evidence>
<dbReference type="Pfam" id="PF00528">
    <property type="entry name" value="BPD_transp_1"/>
    <property type="match status" value="1"/>
</dbReference>
<evidence type="ECO:0000256" key="8">
    <source>
        <dbReference type="SAM" id="MobiDB-lite"/>
    </source>
</evidence>
<organism evidence="10 11">
    <name type="scientific">Pseudarthrobacter scleromae</name>
    <dbReference type="NCBI Taxonomy" id="158897"/>
    <lineage>
        <taxon>Bacteria</taxon>
        <taxon>Bacillati</taxon>
        <taxon>Actinomycetota</taxon>
        <taxon>Actinomycetes</taxon>
        <taxon>Micrococcales</taxon>
        <taxon>Micrococcaceae</taxon>
        <taxon>Pseudarthrobacter</taxon>
    </lineage>
</organism>
<evidence type="ECO:0000256" key="4">
    <source>
        <dbReference type="ARBA" id="ARBA00022692"/>
    </source>
</evidence>
<protein>
    <submittedName>
        <fullName evidence="10">Sugar ABC transporter permease</fullName>
    </submittedName>
</protein>
<feature type="domain" description="ABC transmembrane type-1" evidence="9">
    <location>
        <begin position="102"/>
        <end position="291"/>
    </location>
</feature>
<reference evidence="11" key="1">
    <citation type="journal article" date="2019" name="Int. J. Syst. Evol. Microbiol.">
        <title>The Global Catalogue of Microorganisms (GCM) 10K type strain sequencing project: providing services to taxonomists for standard genome sequencing and annotation.</title>
        <authorList>
            <consortium name="The Broad Institute Genomics Platform"/>
            <consortium name="The Broad Institute Genome Sequencing Center for Infectious Disease"/>
            <person name="Wu L."/>
            <person name="Ma J."/>
        </authorList>
    </citation>
    <scope>NUCLEOTIDE SEQUENCE [LARGE SCALE GENOMIC DNA]</scope>
    <source>
        <strain evidence="11">CGMCC 1.3601</strain>
    </source>
</reference>
<dbReference type="Gene3D" id="1.10.3720.10">
    <property type="entry name" value="MetI-like"/>
    <property type="match status" value="1"/>
</dbReference>
<dbReference type="PROSITE" id="PS50928">
    <property type="entry name" value="ABC_TM1"/>
    <property type="match status" value="1"/>
</dbReference>
<dbReference type="EMBL" id="BMKV01000002">
    <property type="protein sequence ID" value="GGI78457.1"/>
    <property type="molecule type" value="Genomic_DNA"/>
</dbReference>
<dbReference type="Proteomes" id="UP000658754">
    <property type="component" value="Unassembled WGS sequence"/>
</dbReference>
<keyword evidence="2 7" id="KW-0813">Transport</keyword>
<comment type="similarity">
    <text evidence="7">Belongs to the binding-protein-dependent transport system permease family.</text>
</comment>
<keyword evidence="3" id="KW-1003">Cell membrane</keyword>
<comment type="caution">
    <text evidence="10">The sequence shown here is derived from an EMBL/GenBank/DDBJ whole genome shotgun (WGS) entry which is preliminary data.</text>
</comment>
<comment type="subcellular location">
    <subcellularLocation>
        <location evidence="1 7">Cell membrane</location>
        <topology evidence="1 7">Multi-pass membrane protein</topology>
    </subcellularLocation>
</comment>
<name>A0ABQ2CDG1_9MICC</name>
<dbReference type="PANTHER" id="PTHR43744:SF12">
    <property type="entry name" value="ABC TRANSPORTER PERMEASE PROTEIN MG189-RELATED"/>
    <property type="match status" value="1"/>
</dbReference>
<proteinExistence type="inferred from homology"/>
<evidence type="ECO:0000259" key="9">
    <source>
        <dbReference type="PROSITE" id="PS50928"/>
    </source>
</evidence>
<keyword evidence="11" id="KW-1185">Reference proteome</keyword>
<evidence type="ECO:0000313" key="11">
    <source>
        <dbReference type="Proteomes" id="UP000658754"/>
    </source>
</evidence>
<feature type="region of interest" description="Disordered" evidence="8">
    <location>
        <begin position="1"/>
        <end position="29"/>
    </location>
</feature>
<keyword evidence="4 7" id="KW-0812">Transmembrane</keyword>
<feature type="transmembrane region" description="Helical" evidence="7">
    <location>
        <begin position="166"/>
        <end position="186"/>
    </location>
</feature>
<keyword evidence="6 7" id="KW-0472">Membrane</keyword>
<evidence type="ECO:0000256" key="1">
    <source>
        <dbReference type="ARBA" id="ARBA00004651"/>
    </source>
</evidence>
<dbReference type="InterPro" id="IPR035906">
    <property type="entry name" value="MetI-like_sf"/>
</dbReference>
<sequence length="306" mass="32846">MSIIEGSPRAAAGVLPTENKPSGRPAPLRKRFVGSGEKPGFLTYGLLLAFLVSSAYPLWWSAVIGSRSNEALGETWPPLLPGGNFWTNVGEVFDTIPFWLALGNSVLISCIITLSVVGFSTLAGYAFAKLRFKGRNGLMLMVVATMAIPTQLGIIPLFMVMRTLGWTGEIGAVVVPTLVTAFGVFFMRQYLVDVIPDELIESARMDGANMISTFWHVAMPAARPAMAILGLFTFMTAWTDFLWPLLVLDAGNPTLQTALSQLQSARYVDYSVVLAGAVLATLPLLVLFALAGKQLISGIMQGAVKG</sequence>
<keyword evidence="5 7" id="KW-1133">Transmembrane helix</keyword>
<feature type="transmembrane region" description="Helical" evidence="7">
    <location>
        <begin position="106"/>
        <end position="128"/>
    </location>
</feature>
<evidence type="ECO:0000256" key="6">
    <source>
        <dbReference type="ARBA" id="ARBA00023136"/>
    </source>
</evidence>